<evidence type="ECO:0000313" key="2">
    <source>
        <dbReference type="Proteomes" id="UP001187221"/>
    </source>
</evidence>
<dbReference type="CDD" id="cd20293">
    <property type="entry name" value="cupin_HutD_N"/>
    <property type="match status" value="1"/>
</dbReference>
<gene>
    <name evidence="1" type="ORF">NUTIK01_30430</name>
</gene>
<dbReference type="InterPro" id="IPR014710">
    <property type="entry name" value="RmlC-like_jellyroll"/>
</dbReference>
<sequence>MTRMRAMAWKNGGGTTREIAVFPPGAGMNDFIWRLSMATVEQAGPFSAFPGIERTLAVLDGRLSLVGEGLAAELDAASAPLCFDATRPVHGTPLGGPVRDLNAMVRRGACTVSMERLTHGSVVTGAPDRFLVALKDQTCDGIRLGAGDCVVVTQDLRHDGPALLVTFTPNPACPNPA</sequence>
<dbReference type="Proteomes" id="UP001187221">
    <property type="component" value="Unassembled WGS sequence"/>
</dbReference>
<dbReference type="RefSeq" id="WP_317975867.1">
    <property type="nucleotide sequence ID" value="NZ_BTFW01000001.1"/>
</dbReference>
<protein>
    <recommendedName>
        <fullName evidence="3">HutD family protein</fullName>
    </recommendedName>
</protein>
<reference evidence="1 2" key="1">
    <citation type="submission" date="2023-06" db="EMBL/GenBank/DDBJ databases">
        <title>Draft genome sequence of Novosphingobium sp. strain IK01.</title>
        <authorList>
            <person name="Hatamoto M."/>
            <person name="Ikarashi T."/>
            <person name="Yamaguchi T."/>
        </authorList>
    </citation>
    <scope>NUCLEOTIDE SEQUENCE [LARGE SCALE GENOMIC DNA]</scope>
    <source>
        <strain evidence="1 2">IK01</strain>
    </source>
</reference>
<name>A0ABQ6PBS6_9SPHN</name>
<keyword evidence="2" id="KW-1185">Reference proteome</keyword>
<proteinExistence type="predicted"/>
<dbReference type="Pfam" id="PF05962">
    <property type="entry name" value="HutD"/>
    <property type="match status" value="1"/>
</dbReference>
<evidence type="ECO:0000313" key="1">
    <source>
        <dbReference type="EMBL" id="GMM62266.1"/>
    </source>
</evidence>
<dbReference type="Gene3D" id="2.60.120.10">
    <property type="entry name" value="Jelly Rolls"/>
    <property type="match status" value="1"/>
</dbReference>
<dbReference type="InterPro" id="IPR010282">
    <property type="entry name" value="Uncharacterised_HutD/Ves"/>
</dbReference>
<accession>A0ABQ6PBS6</accession>
<evidence type="ECO:0008006" key="3">
    <source>
        <dbReference type="Google" id="ProtNLM"/>
    </source>
</evidence>
<comment type="caution">
    <text evidence="1">The sequence shown here is derived from an EMBL/GenBank/DDBJ whole genome shotgun (WGS) entry which is preliminary data.</text>
</comment>
<dbReference type="PANTHER" id="PTHR37943">
    <property type="entry name" value="PROTEIN VES"/>
    <property type="match status" value="1"/>
</dbReference>
<dbReference type="SUPFAM" id="SSF51182">
    <property type="entry name" value="RmlC-like cupins"/>
    <property type="match status" value="1"/>
</dbReference>
<dbReference type="PANTHER" id="PTHR37943:SF1">
    <property type="entry name" value="PROTEIN VES"/>
    <property type="match status" value="1"/>
</dbReference>
<organism evidence="1 2">
    <name type="scientific">Novosphingobium pituita</name>
    <dbReference type="NCBI Taxonomy" id="3056842"/>
    <lineage>
        <taxon>Bacteria</taxon>
        <taxon>Pseudomonadati</taxon>
        <taxon>Pseudomonadota</taxon>
        <taxon>Alphaproteobacteria</taxon>
        <taxon>Sphingomonadales</taxon>
        <taxon>Sphingomonadaceae</taxon>
        <taxon>Novosphingobium</taxon>
    </lineage>
</organism>
<dbReference type="EMBL" id="BTFW01000001">
    <property type="protein sequence ID" value="GMM62266.1"/>
    <property type="molecule type" value="Genomic_DNA"/>
</dbReference>
<dbReference type="InterPro" id="IPR011051">
    <property type="entry name" value="RmlC_Cupin_sf"/>
</dbReference>